<evidence type="ECO:0000313" key="1">
    <source>
        <dbReference type="EMBL" id="CRH06833.1"/>
    </source>
</evidence>
<sequence length="69" mass="7852">MSPGPNLEMIQLIGEVLRKDEYQPLTDAQVEAITQQVTTRLGRMKWVDEHVIATDLMLLRIEQPSLFSG</sequence>
<dbReference type="AlphaFoldDB" id="A0A1S7LK99"/>
<protein>
    <submittedName>
        <fullName evidence="1">Uncharacterized protein</fullName>
    </submittedName>
</protein>
<dbReference type="EMBL" id="LO017727">
    <property type="protein sequence ID" value="CRH06833.1"/>
    <property type="molecule type" value="Genomic_DNA"/>
</dbReference>
<reference evidence="1" key="1">
    <citation type="submission" date="2015-04" db="EMBL/GenBank/DDBJ databases">
        <authorList>
            <person name="Syromyatnikov M.Y."/>
            <person name="Popov V.N."/>
        </authorList>
    </citation>
    <scope>NUCLEOTIDE SEQUENCE</scope>
    <source>
        <strain evidence="1">MO-1</strain>
    </source>
</reference>
<gene>
    <name evidence="1" type="ORF">MAGMO_2680</name>
</gene>
<proteinExistence type="predicted"/>
<accession>A0A1S7LK99</accession>
<organism evidence="1">
    <name type="scientific">Magnetococcus massalia (strain MO-1)</name>
    <dbReference type="NCBI Taxonomy" id="451514"/>
    <lineage>
        <taxon>Bacteria</taxon>
        <taxon>Pseudomonadati</taxon>
        <taxon>Pseudomonadota</taxon>
        <taxon>Magnetococcia</taxon>
        <taxon>Magnetococcales</taxon>
        <taxon>Magnetococcaceae</taxon>
        <taxon>Magnetococcus</taxon>
    </lineage>
</organism>
<name>A0A1S7LK99_MAGMO</name>